<dbReference type="AlphaFoldDB" id="A0A9D2KQS2"/>
<dbReference type="Pfam" id="PF12669">
    <property type="entry name" value="FeoB_associated"/>
    <property type="match status" value="1"/>
</dbReference>
<dbReference type="Proteomes" id="UP000823821">
    <property type="component" value="Unassembled WGS sequence"/>
</dbReference>
<evidence type="ECO:0000256" key="1">
    <source>
        <dbReference type="SAM" id="MobiDB-lite"/>
    </source>
</evidence>
<comment type="caution">
    <text evidence="2">The sequence shown here is derived from an EMBL/GenBank/DDBJ whole genome shotgun (WGS) entry which is preliminary data.</text>
</comment>
<dbReference type="EMBL" id="DWZD01000053">
    <property type="protein sequence ID" value="HJA80082.1"/>
    <property type="molecule type" value="Genomic_DNA"/>
</dbReference>
<accession>A0A9D2KQS2</accession>
<evidence type="ECO:0000313" key="3">
    <source>
        <dbReference type="Proteomes" id="UP000823821"/>
    </source>
</evidence>
<organism evidence="2 3">
    <name type="scientific">Candidatus Desulfovibrio intestinavium</name>
    <dbReference type="NCBI Taxonomy" id="2838534"/>
    <lineage>
        <taxon>Bacteria</taxon>
        <taxon>Pseudomonadati</taxon>
        <taxon>Thermodesulfobacteriota</taxon>
        <taxon>Desulfovibrionia</taxon>
        <taxon>Desulfovibrionales</taxon>
        <taxon>Desulfovibrionaceae</taxon>
        <taxon>Desulfovibrio</taxon>
    </lineage>
</organism>
<proteinExistence type="predicted"/>
<reference evidence="2" key="2">
    <citation type="submission" date="2021-04" db="EMBL/GenBank/DDBJ databases">
        <authorList>
            <person name="Gilroy R."/>
        </authorList>
    </citation>
    <scope>NUCLEOTIDE SEQUENCE</scope>
    <source>
        <strain evidence="2">5032</strain>
    </source>
</reference>
<gene>
    <name evidence="2" type="ORF">H9784_11050</name>
</gene>
<feature type="region of interest" description="Disordered" evidence="1">
    <location>
        <begin position="43"/>
        <end position="64"/>
    </location>
</feature>
<reference evidence="2" key="1">
    <citation type="journal article" date="2021" name="PeerJ">
        <title>Extensive microbial diversity within the chicken gut microbiome revealed by metagenomics and culture.</title>
        <authorList>
            <person name="Gilroy R."/>
            <person name="Ravi A."/>
            <person name="Getino M."/>
            <person name="Pursley I."/>
            <person name="Horton D.L."/>
            <person name="Alikhan N.F."/>
            <person name="Baker D."/>
            <person name="Gharbi K."/>
            <person name="Hall N."/>
            <person name="Watson M."/>
            <person name="Adriaenssens E.M."/>
            <person name="Foster-Nyarko E."/>
            <person name="Jarju S."/>
            <person name="Secka A."/>
            <person name="Antonio M."/>
            <person name="Oren A."/>
            <person name="Chaudhuri R.R."/>
            <person name="La Ragione R."/>
            <person name="Hildebrand F."/>
            <person name="Pallen M.J."/>
        </authorList>
    </citation>
    <scope>NUCLEOTIDE SEQUENCE</scope>
    <source>
        <strain evidence="2">5032</strain>
    </source>
</reference>
<sequence length="64" mass="6496">MDTLLVGIIIAGAAAFLARKFYKAVAARGKGSCGCGSCQCGSAPQRMGTSCRGNESAPPCCRKP</sequence>
<name>A0A9D2KQS2_9BACT</name>
<protein>
    <submittedName>
        <fullName evidence="2">FeoB-associated Cys-rich membrane protein</fullName>
    </submittedName>
</protein>
<evidence type="ECO:0000313" key="2">
    <source>
        <dbReference type="EMBL" id="HJA80082.1"/>
    </source>
</evidence>